<dbReference type="Proteomes" id="UP000226420">
    <property type="component" value="Unassembled WGS sequence"/>
</dbReference>
<proteinExistence type="predicted"/>
<protein>
    <recommendedName>
        <fullName evidence="3">Pyocin immunity protein</fullName>
    </recommendedName>
</protein>
<evidence type="ECO:0000313" key="2">
    <source>
        <dbReference type="Proteomes" id="UP000226420"/>
    </source>
</evidence>
<dbReference type="AlphaFoldDB" id="A0AAJ4W890"/>
<dbReference type="RefSeq" id="WP_074820385.1">
    <property type="nucleotide sequence ID" value="NZ_FOLW01000001.1"/>
</dbReference>
<reference evidence="1 2" key="1">
    <citation type="submission" date="2016-10" db="EMBL/GenBank/DDBJ databases">
        <authorList>
            <person name="Varghese N."/>
            <person name="Submissions S."/>
        </authorList>
    </citation>
    <scope>NUCLEOTIDE SEQUENCE [LARGE SCALE GENOMIC DNA]</scope>
    <source>
        <strain evidence="1 2">DSM 5563</strain>
    </source>
</reference>
<comment type="caution">
    <text evidence="1">The sequence shown here is derived from an EMBL/GenBank/DDBJ whole genome shotgun (WGS) entry which is preliminary data.</text>
</comment>
<accession>A0AAJ4W890</accession>
<organism evidence="1 2">
    <name type="scientific">Pragia fontium DSM 5563 = ATCC 49100</name>
    <dbReference type="NCBI Taxonomy" id="1122977"/>
    <lineage>
        <taxon>Bacteria</taxon>
        <taxon>Pseudomonadati</taxon>
        <taxon>Pseudomonadota</taxon>
        <taxon>Gammaproteobacteria</taxon>
        <taxon>Enterobacterales</taxon>
        <taxon>Budviciaceae</taxon>
        <taxon>Pragia</taxon>
    </lineage>
</organism>
<gene>
    <name evidence="1" type="ORF">SAMN02745723_101446</name>
</gene>
<evidence type="ECO:0008006" key="3">
    <source>
        <dbReference type="Google" id="ProtNLM"/>
    </source>
</evidence>
<dbReference type="InterPro" id="IPR045657">
    <property type="entry name" value="DUF6392"/>
</dbReference>
<dbReference type="EMBL" id="FOLW01000001">
    <property type="protein sequence ID" value="SFC12160.1"/>
    <property type="molecule type" value="Genomic_DNA"/>
</dbReference>
<sequence length="155" mass="18105">MTVNVAALIQSLGKTYREIMDAGLIPYITKPTGFSGDDVICLDMIKEGVFLSFYREGQIFKEMTLRMLNEKNEKYRFPNKLPSPLVPEMNRAWIHNKFGEPDKSQPPQMIMKHQFGWTELYPVINAHIPTSMQISYDLQERAKYISFLPTKKVRW</sequence>
<name>A0AAJ4W890_9GAMM</name>
<dbReference type="Pfam" id="PF19929">
    <property type="entry name" value="DUF6392"/>
    <property type="match status" value="1"/>
</dbReference>
<evidence type="ECO:0000313" key="1">
    <source>
        <dbReference type="EMBL" id="SFC12160.1"/>
    </source>
</evidence>